<accession>A0ABT4VUL3</accession>
<dbReference type="CDD" id="cd17321">
    <property type="entry name" value="MFS_MMR_MDR_like"/>
    <property type="match status" value="1"/>
</dbReference>
<dbReference type="EMBL" id="JAPJZH010000022">
    <property type="protein sequence ID" value="MDA4848405.1"/>
    <property type="molecule type" value="Genomic_DNA"/>
</dbReference>
<feature type="transmembrane region" description="Helical" evidence="6">
    <location>
        <begin position="169"/>
        <end position="188"/>
    </location>
</feature>
<feature type="domain" description="Major facilitator superfamily (MFS) profile" evidence="7">
    <location>
        <begin position="17"/>
        <end position="516"/>
    </location>
</feature>
<dbReference type="InterPro" id="IPR011701">
    <property type="entry name" value="MFS"/>
</dbReference>
<evidence type="ECO:0000256" key="6">
    <source>
        <dbReference type="SAM" id="Phobius"/>
    </source>
</evidence>
<proteinExistence type="predicted"/>
<dbReference type="InterPro" id="IPR036259">
    <property type="entry name" value="MFS_trans_sf"/>
</dbReference>
<feature type="transmembrane region" description="Helical" evidence="6">
    <location>
        <begin position="115"/>
        <end position="132"/>
    </location>
</feature>
<feature type="transmembrane region" description="Helical" evidence="6">
    <location>
        <begin position="83"/>
        <end position="109"/>
    </location>
</feature>
<evidence type="ECO:0000313" key="8">
    <source>
        <dbReference type="EMBL" id="MDA4848405.1"/>
    </source>
</evidence>
<evidence type="ECO:0000256" key="2">
    <source>
        <dbReference type="ARBA" id="ARBA00022448"/>
    </source>
</evidence>
<evidence type="ECO:0000256" key="5">
    <source>
        <dbReference type="ARBA" id="ARBA00023136"/>
    </source>
</evidence>
<evidence type="ECO:0000256" key="1">
    <source>
        <dbReference type="ARBA" id="ARBA00004141"/>
    </source>
</evidence>
<reference evidence="8" key="1">
    <citation type="submission" date="2022-11" db="EMBL/GenBank/DDBJ databases">
        <title>Hoeflea poritis sp. nov., isolated from scleractinian coral Porites lutea.</title>
        <authorList>
            <person name="Zhang G."/>
            <person name="Wei Q."/>
            <person name="Cai L."/>
        </authorList>
    </citation>
    <scope>NUCLEOTIDE SEQUENCE</scope>
    <source>
        <strain evidence="8">E7-10</strain>
    </source>
</reference>
<evidence type="ECO:0000259" key="7">
    <source>
        <dbReference type="PROSITE" id="PS50850"/>
    </source>
</evidence>
<keyword evidence="9" id="KW-1185">Reference proteome</keyword>
<gene>
    <name evidence="8" type="ORF">OOZ53_23810</name>
</gene>
<feature type="transmembrane region" description="Helical" evidence="6">
    <location>
        <begin position="369"/>
        <end position="388"/>
    </location>
</feature>
<keyword evidence="5 6" id="KW-0472">Membrane</keyword>
<dbReference type="RefSeq" id="WP_271092268.1">
    <property type="nucleotide sequence ID" value="NZ_JAPJZH010000022.1"/>
</dbReference>
<feature type="transmembrane region" description="Helical" evidence="6">
    <location>
        <begin position="208"/>
        <end position="226"/>
    </location>
</feature>
<dbReference type="Pfam" id="PF07690">
    <property type="entry name" value="MFS_1"/>
    <property type="match status" value="1"/>
</dbReference>
<feature type="transmembrane region" description="Helical" evidence="6">
    <location>
        <begin position="274"/>
        <end position="295"/>
    </location>
</feature>
<name>A0ABT4VUL3_9HYPH</name>
<dbReference type="PROSITE" id="PS50850">
    <property type="entry name" value="MFS"/>
    <property type="match status" value="1"/>
</dbReference>
<dbReference type="InterPro" id="IPR020846">
    <property type="entry name" value="MFS_dom"/>
</dbReference>
<feature type="transmembrane region" description="Helical" evidence="6">
    <location>
        <begin position="307"/>
        <end position="327"/>
    </location>
</feature>
<feature type="transmembrane region" description="Helical" evidence="6">
    <location>
        <begin position="339"/>
        <end position="357"/>
    </location>
</feature>
<feature type="transmembrane region" description="Helical" evidence="6">
    <location>
        <begin position="12"/>
        <end position="32"/>
    </location>
</feature>
<dbReference type="PRINTS" id="PR01036">
    <property type="entry name" value="TCRTETB"/>
</dbReference>
<dbReference type="PANTHER" id="PTHR42718">
    <property type="entry name" value="MAJOR FACILITATOR SUPERFAMILY MULTIDRUG TRANSPORTER MFSC"/>
    <property type="match status" value="1"/>
</dbReference>
<evidence type="ECO:0000313" key="9">
    <source>
        <dbReference type="Proteomes" id="UP001148313"/>
    </source>
</evidence>
<keyword evidence="4 6" id="KW-1133">Transmembrane helix</keyword>
<organism evidence="8 9">
    <name type="scientific">Hoeflea poritis</name>
    <dbReference type="NCBI Taxonomy" id="2993659"/>
    <lineage>
        <taxon>Bacteria</taxon>
        <taxon>Pseudomonadati</taxon>
        <taxon>Pseudomonadota</taxon>
        <taxon>Alphaproteobacteria</taxon>
        <taxon>Hyphomicrobiales</taxon>
        <taxon>Rhizobiaceae</taxon>
        <taxon>Hoeflea</taxon>
    </lineage>
</organism>
<feature type="transmembrane region" description="Helical" evidence="6">
    <location>
        <begin position="232"/>
        <end position="254"/>
    </location>
</feature>
<feature type="transmembrane region" description="Helical" evidence="6">
    <location>
        <begin position="139"/>
        <end position="163"/>
    </location>
</feature>
<dbReference type="PANTHER" id="PTHR42718:SF9">
    <property type="entry name" value="MAJOR FACILITATOR SUPERFAMILY MULTIDRUG TRANSPORTER MFSC"/>
    <property type="match status" value="1"/>
</dbReference>
<protein>
    <submittedName>
        <fullName evidence="8">MFS transporter</fullName>
    </submittedName>
</protein>
<keyword evidence="2" id="KW-0813">Transport</keyword>
<dbReference type="Gene3D" id="1.20.1250.20">
    <property type="entry name" value="MFS general substrate transporter like domains"/>
    <property type="match status" value="1"/>
</dbReference>
<comment type="subcellular location">
    <subcellularLocation>
        <location evidence="1">Membrane</location>
        <topology evidence="1">Multi-pass membrane protein</topology>
    </subcellularLocation>
</comment>
<evidence type="ECO:0000256" key="4">
    <source>
        <dbReference type="ARBA" id="ARBA00022989"/>
    </source>
</evidence>
<feature type="transmembrane region" description="Helical" evidence="6">
    <location>
        <begin position="52"/>
        <end position="71"/>
    </location>
</feature>
<evidence type="ECO:0000256" key="3">
    <source>
        <dbReference type="ARBA" id="ARBA00022692"/>
    </source>
</evidence>
<comment type="caution">
    <text evidence="8">The sequence shown here is derived from an EMBL/GenBank/DDBJ whole genome shotgun (WGS) entry which is preliminary data.</text>
</comment>
<dbReference type="Proteomes" id="UP001148313">
    <property type="component" value="Unassembled WGS sequence"/>
</dbReference>
<keyword evidence="3 6" id="KW-0812">Transmembrane</keyword>
<feature type="transmembrane region" description="Helical" evidence="6">
    <location>
        <begin position="492"/>
        <end position="512"/>
    </location>
</feature>
<feature type="transmembrane region" description="Helical" evidence="6">
    <location>
        <begin position="409"/>
        <end position="429"/>
    </location>
</feature>
<sequence length="518" mass="53744">MNRPSDATERDAVPVLVWSAALLCGLAVAYNSGAVMAASPYMKIDLDLDSNTLQWVMVSYMLVATVLVGVMGGFADIFGRLRLLMAGAVMFIAGSLICILADSGAVLIAGRSVQAVGGAGIFGTGVAVLTVATPQSQRALALGLWSAAVALGLGVGPLIGGALTDVIDWRAIFGFDILLLLAGLSACFRVARARLVPEEASPRTNIDYAGAALMMGSLGALTFALSRGPENGWGSAETITLLVAAAVAGAAFLWRENQAKKPMFSLRFFARPSYVAAATGTFISGFGMMGLIYYFNLFVQAPGGLNYSAMATGAALLPCTMLFFAGSIGLPRLLSDADLRWPATLGMVLMAAGFWLLRDLSPGVSYDNVWWKLILIGAGFGLTFGLLPRVGMRDLPDSDAGQGSGVINVCLYVGFTFGIAACGVAVTAIRHTAIRATVSGLSSGPAERTSLIHDLVHGSNSAVAKALTAFSDDDAATIKKAFDSALESGFDGAMMMLALMSAAGAVLCMWLLRKPASV</sequence>
<dbReference type="SUPFAM" id="SSF103473">
    <property type="entry name" value="MFS general substrate transporter"/>
    <property type="match status" value="1"/>
</dbReference>